<evidence type="ECO:0008006" key="4">
    <source>
        <dbReference type="Google" id="ProtNLM"/>
    </source>
</evidence>
<name>A0A1I1IWH4_9CLOT</name>
<accession>A0A1I1IWH4</accession>
<dbReference type="STRING" id="119641.SAMN05421842_10315"/>
<organism evidence="2 3">
    <name type="scientific">Clostridium uliginosum</name>
    <dbReference type="NCBI Taxonomy" id="119641"/>
    <lineage>
        <taxon>Bacteria</taxon>
        <taxon>Bacillati</taxon>
        <taxon>Bacillota</taxon>
        <taxon>Clostridia</taxon>
        <taxon>Eubacteriales</taxon>
        <taxon>Clostridiaceae</taxon>
        <taxon>Clostridium</taxon>
    </lineage>
</organism>
<keyword evidence="1" id="KW-0472">Membrane</keyword>
<protein>
    <recommendedName>
        <fullName evidence="4">EamA-like transporter family protein</fullName>
    </recommendedName>
</protein>
<evidence type="ECO:0000313" key="2">
    <source>
        <dbReference type="EMBL" id="SFC37570.1"/>
    </source>
</evidence>
<feature type="transmembrane region" description="Helical" evidence="1">
    <location>
        <begin position="7"/>
        <end position="26"/>
    </location>
</feature>
<feature type="transmembrane region" description="Helical" evidence="1">
    <location>
        <begin position="32"/>
        <end position="54"/>
    </location>
</feature>
<proteinExistence type="predicted"/>
<evidence type="ECO:0000313" key="3">
    <source>
        <dbReference type="Proteomes" id="UP000199263"/>
    </source>
</evidence>
<keyword evidence="3" id="KW-1185">Reference proteome</keyword>
<dbReference type="EMBL" id="FOMG01000003">
    <property type="protein sequence ID" value="SFC37570.1"/>
    <property type="molecule type" value="Genomic_DNA"/>
</dbReference>
<dbReference type="AlphaFoldDB" id="A0A1I1IWH4"/>
<reference evidence="2 3" key="1">
    <citation type="submission" date="2016-10" db="EMBL/GenBank/DDBJ databases">
        <authorList>
            <person name="de Groot N.N."/>
        </authorList>
    </citation>
    <scope>NUCLEOTIDE SEQUENCE [LARGE SCALE GENOMIC DNA]</scope>
    <source>
        <strain evidence="2 3">DSM 12992</strain>
    </source>
</reference>
<keyword evidence="1" id="KW-1133">Transmembrane helix</keyword>
<dbReference type="Proteomes" id="UP000199263">
    <property type="component" value="Unassembled WGS sequence"/>
</dbReference>
<sequence length="59" mass="6654">MKNTRFFSIYLLFIGVFALSTSAIFVKLSSAPAPIIAAYRMVFSTFILLPILFFSKKTL</sequence>
<evidence type="ECO:0000256" key="1">
    <source>
        <dbReference type="SAM" id="Phobius"/>
    </source>
</evidence>
<gene>
    <name evidence="2" type="ORF">SAMN05421842_10315</name>
</gene>
<keyword evidence="1" id="KW-0812">Transmembrane</keyword>